<organism evidence="3">
    <name type="scientific">metagenome</name>
    <dbReference type="NCBI Taxonomy" id="256318"/>
    <lineage>
        <taxon>unclassified sequences</taxon>
        <taxon>metagenomes</taxon>
    </lineage>
</organism>
<dbReference type="Pfam" id="PF13380">
    <property type="entry name" value="CoA_binding_2"/>
    <property type="match status" value="1"/>
</dbReference>
<dbReference type="InterPro" id="IPR011761">
    <property type="entry name" value="ATP-grasp"/>
</dbReference>
<dbReference type="Gene3D" id="3.30.1490.20">
    <property type="entry name" value="ATP-grasp fold, A domain"/>
    <property type="match status" value="1"/>
</dbReference>
<dbReference type="SMART" id="SM00881">
    <property type="entry name" value="CoA_binding"/>
    <property type="match status" value="1"/>
</dbReference>
<dbReference type="GO" id="GO:0005524">
    <property type="term" value="F:ATP binding"/>
    <property type="evidence" value="ECO:0007669"/>
    <property type="project" value="InterPro"/>
</dbReference>
<dbReference type="GO" id="GO:0046872">
    <property type="term" value="F:metal ion binding"/>
    <property type="evidence" value="ECO:0007669"/>
    <property type="project" value="InterPro"/>
</dbReference>
<evidence type="ECO:0000313" key="3">
    <source>
        <dbReference type="EMBL" id="CUR58225.1"/>
    </source>
</evidence>
<dbReference type="InterPro" id="IPR003781">
    <property type="entry name" value="CoA-bd"/>
</dbReference>
<evidence type="ECO:0000256" key="1">
    <source>
        <dbReference type="SAM" id="MobiDB-lite"/>
    </source>
</evidence>
<dbReference type="PANTHER" id="PTHR42793">
    <property type="entry name" value="COA BINDING DOMAIN CONTAINING PROTEIN"/>
    <property type="match status" value="1"/>
</dbReference>
<feature type="region of interest" description="Disordered" evidence="1">
    <location>
        <begin position="467"/>
        <end position="491"/>
    </location>
</feature>
<name>A0A2P2C896_9ZZZZ</name>
<evidence type="ECO:0000259" key="2">
    <source>
        <dbReference type="PROSITE" id="PS50975"/>
    </source>
</evidence>
<dbReference type="Pfam" id="PF13607">
    <property type="entry name" value="Succ_CoA_lig"/>
    <property type="match status" value="1"/>
</dbReference>
<feature type="domain" description="ATP-grasp" evidence="2">
    <location>
        <begin position="497"/>
        <end position="579"/>
    </location>
</feature>
<dbReference type="InterPro" id="IPR036291">
    <property type="entry name" value="NAD(P)-bd_dom_sf"/>
</dbReference>
<dbReference type="Gene3D" id="3.40.50.261">
    <property type="entry name" value="Succinyl-CoA synthetase domains"/>
    <property type="match status" value="2"/>
</dbReference>
<dbReference type="SUPFAM" id="SSF52210">
    <property type="entry name" value="Succinyl-CoA synthetase domains"/>
    <property type="match status" value="2"/>
</dbReference>
<accession>A0A2P2C896</accession>
<reference evidence="3" key="1">
    <citation type="submission" date="2015-08" db="EMBL/GenBank/DDBJ databases">
        <authorList>
            <person name="Babu N.S."/>
            <person name="Beckwith C.J."/>
            <person name="Beseler K.G."/>
            <person name="Brison A."/>
            <person name="Carone J.V."/>
            <person name="Caskin T.P."/>
            <person name="Diamond M."/>
            <person name="Durham M.E."/>
            <person name="Foxe J.M."/>
            <person name="Go M."/>
            <person name="Henderson B.A."/>
            <person name="Jones I.B."/>
            <person name="McGettigan J.A."/>
            <person name="Micheletti S.J."/>
            <person name="Nasrallah M.E."/>
            <person name="Ortiz D."/>
            <person name="Piller C.R."/>
            <person name="Privatt S.R."/>
            <person name="Schneider S.L."/>
            <person name="Sharp S."/>
            <person name="Smith T.C."/>
            <person name="Stanton J.D."/>
            <person name="Ullery H.E."/>
            <person name="Wilson R.J."/>
            <person name="Serrano M.G."/>
            <person name="Buck G."/>
            <person name="Lee V."/>
            <person name="Wang Y."/>
            <person name="Carvalho R."/>
            <person name="Voegtly L."/>
            <person name="Shi R."/>
            <person name="Duckworth R."/>
            <person name="Johnson A."/>
            <person name="Loviza R."/>
            <person name="Walstead R."/>
            <person name="Shah Z."/>
            <person name="Kiflezghi M."/>
            <person name="Wade K."/>
            <person name="Ball S.L."/>
            <person name="Bradley K.W."/>
            <person name="Asai D.J."/>
            <person name="Bowman C.A."/>
            <person name="Russell D.A."/>
            <person name="Pope W.H."/>
            <person name="Jacobs-Sera D."/>
            <person name="Hendrix R.W."/>
            <person name="Hatfull G.F."/>
        </authorList>
    </citation>
    <scope>NUCLEOTIDE SEQUENCE</scope>
</reference>
<gene>
    <name evidence="3" type="ORF">NOCA2480170</name>
</gene>
<sequence length="702" mass="72855">MRKNVQRLLAPESFVAIGGRVAEVAIEQSRALGFGGRIWAVHPTRESLAGVACHRSVGDLPEVPDAAFVGVSRERAVAVLGELAGLGVGGAVCHASGFAEDGEEGAALERRLVAAAGDLALVGPNCLGLVSYLDGVALWSDQQGGSRVERGVAIISQSGNIALNLTMQRRSLPIAHVVSVGNCAVTGIPELVEAMLEDPRVTAIGLHLEGIPEVTALAAAARAAASRGVGVVVLKAGGSALGARLTASHTSSLAGADSLADALFERLGFARVHRVETFVETLKLLHVHGPLRAGAGALAGAGPARIATASCSGGEAAHVADLVAARRGDLLLPAFSDETTRRLERELDSRVRVQNPLDYHTYIWSDPSALRSCFAAFLDAGLDLQALLLDVPRDDRCDAAEFDAVLAAFVAAAQGSSTRAAVVSSLPESLPEAVRARLLDAGIAPMQGLDDFLCAVAAARAIGRAEEAAHRSGPPAPPWPATRPTSSVESLDEPSAKAVLAGIGVQVPRSRVVPAHDAATAAAEVGWPVVVKLVSADLLHKSDVGAVVVDLATPVEVRRAVESFAEPGDTVLVEEMIQGVVLELLVGVHRDPQVGVALTVGAGGVLAELLDDVVTVLLPVDREALVDRLATLRCWRLLTGFRGRSVDTGPVLEAIEAVAAYAGSRLDELVELEINPLLVLPDRVVAADAVVRRARPPDEEDR</sequence>
<dbReference type="PROSITE" id="PS50975">
    <property type="entry name" value="ATP_GRASP"/>
    <property type="match status" value="1"/>
</dbReference>
<dbReference type="Gene3D" id="3.30.470.20">
    <property type="entry name" value="ATP-grasp fold, B domain"/>
    <property type="match status" value="1"/>
</dbReference>
<protein>
    <submittedName>
        <fullName evidence="3">Putative succinyl-CoA synthetase-like protein</fullName>
    </submittedName>
</protein>
<dbReference type="InterPro" id="IPR016102">
    <property type="entry name" value="Succinyl-CoA_synth-like"/>
</dbReference>
<dbReference type="EMBL" id="CZKA01000043">
    <property type="protein sequence ID" value="CUR58225.1"/>
    <property type="molecule type" value="Genomic_DNA"/>
</dbReference>
<dbReference type="Pfam" id="PF13549">
    <property type="entry name" value="ATP-grasp_5"/>
    <property type="match status" value="1"/>
</dbReference>
<dbReference type="SUPFAM" id="SSF51735">
    <property type="entry name" value="NAD(P)-binding Rossmann-fold domains"/>
    <property type="match status" value="1"/>
</dbReference>
<dbReference type="InterPro" id="IPR013815">
    <property type="entry name" value="ATP_grasp_subdomain_1"/>
</dbReference>
<dbReference type="PANTHER" id="PTHR42793:SF4">
    <property type="entry name" value="BLL6376 PROTEIN"/>
    <property type="match status" value="1"/>
</dbReference>
<dbReference type="SUPFAM" id="SSF56059">
    <property type="entry name" value="Glutathione synthetase ATP-binding domain-like"/>
    <property type="match status" value="1"/>
</dbReference>
<dbReference type="Gene3D" id="3.40.50.720">
    <property type="entry name" value="NAD(P)-binding Rossmann-like Domain"/>
    <property type="match status" value="1"/>
</dbReference>
<proteinExistence type="predicted"/>
<dbReference type="InterPro" id="IPR032875">
    <property type="entry name" value="Succ_CoA_lig_flav_dom"/>
</dbReference>
<dbReference type="AlphaFoldDB" id="A0A2P2C896"/>